<dbReference type="SUPFAM" id="SSF89733">
    <property type="entry name" value="L-sulfolactate dehydrogenase-like"/>
    <property type="match status" value="1"/>
</dbReference>
<comment type="similarity">
    <text evidence="1">Belongs to the LDH2/MDH2 oxidoreductase family.</text>
</comment>
<dbReference type="InterPro" id="IPR036111">
    <property type="entry name" value="Mal/L-sulfo/L-lacto_DH-like_sf"/>
</dbReference>
<comment type="caution">
    <text evidence="3">The sequence shown here is derived from an EMBL/GenBank/DDBJ whole genome shotgun (WGS) entry which is preliminary data.</text>
</comment>
<evidence type="ECO:0000313" key="4">
    <source>
        <dbReference type="Proteomes" id="UP000712157"/>
    </source>
</evidence>
<dbReference type="GO" id="GO:0016491">
    <property type="term" value="F:oxidoreductase activity"/>
    <property type="evidence" value="ECO:0007669"/>
    <property type="project" value="UniProtKB-KW"/>
</dbReference>
<dbReference type="Gene3D" id="1.10.1530.10">
    <property type="match status" value="1"/>
</dbReference>
<evidence type="ECO:0000313" key="3">
    <source>
        <dbReference type="EMBL" id="MBU9737829.1"/>
    </source>
</evidence>
<dbReference type="PANTHER" id="PTHR11091">
    <property type="entry name" value="OXIDOREDUCTASE-RELATED"/>
    <property type="match status" value="1"/>
</dbReference>
<sequence>MDVQMVPWQDLREYCKNLLMSQGLMEEQAFVAADNLVDADLCGVESHGVSRMTIYMKRLETKVVSSKFEVKTEQEYPGSLEIDACNSMGICVGAYAMKRCIEKAKEAGSCFAAVKHSNHYGMASYYVRMAAEQGMIGITGTNAPPNIAPWGSRQSYVGTNPIAMSAPTNGMPMILDMAPSTVAMGKVILAAKLGNSIPEGWALTKEGEPTTDPKLGMKGTVVPIGGPKGYGLSLFMDVFSGILSGAQFGPHLNNMWNDFEHPQDVGHFFIAVDISKFTDPGLFRDRVDMMIAEIKSLPKKDGVNEIMVPGELEYRRKEERKKNGIPLSTVVYEELRALAKRYQVAFTI</sequence>
<dbReference type="EMBL" id="JAHQCW010000025">
    <property type="protein sequence ID" value="MBU9737829.1"/>
    <property type="molecule type" value="Genomic_DNA"/>
</dbReference>
<dbReference type="Proteomes" id="UP000712157">
    <property type="component" value="Unassembled WGS sequence"/>
</dbReference>
<gene>
    <name evidence="3" type="ORF">KTH89_14880</name>
</gene>
<organism evidence="3 4">
    <name type="scientific">Diplocloster agilis</name>
    <dbReference type="NCBI Taxonomy" id="2850323"/>
    <lineage>
        <taxon>Bacteria</taxon>
        <taxon>Bacillati</taxon>
        <taxon>Bacillota</taxon>
        <taxon>Clostridia</taxon>
        <taxon>Lachnospirales</taxon>
        <taxon>Lachnospiraceae</taxon>
        <taxon>Diplocloster</taxon>
    </lineage>
</organism>
<reference evidence="3" key="1">
    <citation type="submission" date="2021-06" db="EMBL/GenBank/DDBJ databases">
        <title>Description of novel taxa of the family Lachnospiraceae.</title>
        <authorList>
            <person name="Chaplin A.V."/>
            <person name="Sokolova S.R."/>
            <person name="Pikina A.P."/>
            <person name="Korzhanova M."/>
            <person name="Belova V."/>
            <person name="Korostin D."/>
            <person name="Efimov B.A."/>
        </authorList>
    </citation>
    <scope>NUCLEOTIDE SEQUENCE</scope>
    <source>
        <strain evidence="3">ASD5720</strain>
    </source>
</reference>
<keyword evidence="4" id="KW-1185">Reference proteome</keyword>
<dbReference type="InterPro" id="IPR003767">
    <property type="entry name" value="Malate/L-lactate_DH-like"/>
</dbReference>
<dbReference type="RefSeq" id="WP_158348421.1">
    <property type="nucleotide sequence ID" value="NZ_JAHQCW010000025.1"/>
</dbReference>
<protein>
    <submittedName>
        <fullName evidence="3">Ldh family oxidoreductase</fullName>
    </submittedName>
</protein>
<dbReference type="Pfam" id="PF02615">
    <property type="entry name" value="Ldh_2"/>
    <property type="match status" value="1"/>
</dbReference>
<proteinExistence type="inferred from homology"/>
<evidence type="ECO:0000256" key="1">
    <source>
        <dbReference type="ARBA" id="ARBA00006056"/>
    </source>
</evidence>
<dbReference type="PANTHER" id="PTHR11091:SF0">
    <property type="entry name" value="MALATE DEHYDROGENASE"/>
    <property type="match status" value="1"/>
</dbReference>
<name>A0A949K171_9FIRM</name>
<accession>A0A949K171</accession>
<dbReference type="Gene3D" id="3.30.1370.60">
    <property type="entry name" value="Hypothetical oxidoreductase yiak, domain 2"/>
    <property type="match status" value="1"/>
</dbReference>
<keyword evidence="2" id="KW-0560">Oxidoreductase</keyword>
<dbReference type="AlphaFoldDB" id="A0A949K171"/>
<dbReference type="InterPro" id="IPR043143">
    <property type="entry name" value="Mal/L-sulf/L-lact_DH-like_NADP"/>
</dbReference>
<evidence type="ECO:0000256" key="2">
    <source>
        <dbReference type="ARBA" id="ARBA00023002"/>
    </source>
</evidence>
<dbReference type="InterPro" id="IPR043144">
    <property type="entry name" value="Mal/L-sulf/L-lact_DH-like_ah"/>
</dbReference>